<dbReference type="OrthoDB" id="639821at2"/>
<gene>
    <name evidence="2" type="ORF">BST86_08230</name>
</gene>
<evidence type="ECO:0000313" key="3">
    <source>
        <dbReference type="Proteomes" id="UP000239532"/>
    </source>
</evidence>
<proteinExistence type="predicted"/>
<reference evidence="2 3" key="1">
    <citation type="submission" date="2016-11" db="EMBL/GenBank/DDBJ databases">
        <title>Trade-off between light-utilization and light-protection in marine flavobacteria.</title>
        <authorList>
            <person name="Kumagai Y."/>
        </authorList>
    </citation>
    <scope>NUCLEOTIDE SEQUENCE [LARGE SCALE GENOMIC DNA]</scope>
    <source>
        <strain evidence="2 3">JCM 17109</strain>
    </source>
</reference>
<sequence>MKNLTSLFLLLGSFLSLAQQIEYTGLLALQDSTFIPYKIELTQENGVLKGFSYTDLNGAHESKNTLVGRYNDNEDTIEFREVDIVYTKSPIKELDFCYVYFTGKLRNLNGRAKIEGNFKSYYDDLQPCINGKMVMQSDEKIERKADKLMSRIEKSKKVPDSIKQRLAKNPLLMGNKQQGLKGGETLNVFWESKIAYLEIWDPGKVDGDAMSIMLNENVVKESYAPLKAKTKIPLTFNKEINTLTLKALSEGTDPPNTAQIRITDGNGKEISMLSSFKVGEQVKVVFYKKDLR</sequence>
<feature type="signal peptide" evidence="1">
    <location>
        <begin position="1"/>
        <end position="18"/>
    </location>
</feature>
<comment type="caution">
    <text evidence="2">The sequence shown here is derived from an EMBL/GenBank/DDBJ whole genome shotgun (WGS) entry which is preliminary data.</text>
</comment>
<feature type="chain" id="PRO_5015655812" description="DUF4369 domain-containing protein" evidence="1">
    <location>
        <begin position="19"/>
        <end position="292"/>
    </location>
</feature>
<evidence type="ECO:0008006" key="4">
    <source>
        <dbReference type="Google" id="ProtNLM"/>
    </source>
</evidence>
<evidence type="ECO:0000256" key="1">
    <source>
        <dbReference type="SAM" id="SignalP"/>
    </source>
</evidence>
<organism evidence="2 3">
    <name type="scientific">Nonlabens agnitus</name>
    <dbReference type="NCBI Taxonomy" id="870484"/>
    <lineage>
        <taxon>Bacteria</taxon>
        <taxon>Pseudomonadati</taxon>
        <taxon>Bacteroidota</taxon>
        <taxon>Flavobacteriia</taxon>
        <taxon>Flavobacteriales</taxon>
        <taxon>Flavobacteriaceae</taxon>
        <taxon>Nonlabens</taxon>
    </lineage>
</organism>
<dbReference type="AlphaFoldDB" id="A0A2S9WUE0"/>
<keyword evidence="3" id="KW-1185">Reference proteome</keyword>
<dbReference type="Proteomes" id="UP000239532">
    <property type="component" value="Unassembled WGS sequence"/>
</dbReference>
<keyword evidence="1" id="KW-0732">Signal</keyword>
<dbReference type="RefSeq" id="WP_105982862.1">
    <property type="nucleotide sequence ID" value="NZ_MQUC01000003.1"/>
</dbReference>
<protein>
    <recommendedName>
        <fullName evidence="4">DUF4369 domain-containing protein</fullName>
    </recommendedName>
</protein>
<name>A0A2S9WUE0_9FLAO</name>
<evidence type="ECO:0000313" key="2">
    <source>
        <dbReference type="EMBL" id="PRP67088.1"/>
    </source>
</evidence>
<dbReference type="EMBL" id="MQUC01000003">
    <property type="protein sequence ID" value="PRP67088.1"/>
    <property type="molecule type" value="Genomic_DNA"/>
</dbReference>
<accession>A0A2S9WUE0</accession>